<dbReference type="Pfam" id="PF03177">
    <property type="entry name" value="Nucleoporin_C"/>
    <property type="match status" value="1"/>
</dbReference>
<dbReference type="GO" id="GO:0006606">
    <property type="term" value="P:protein import into nucleus"/>
    <property type="evidence" value="ECO:0007669"/>
    <property type="project" value="TreeGrafter"/>
</dbReference>
<keyword evidence="3" id="KW-0813">Transport</keyword>
<dbReference type="OrthoDB" id="338970at2759"/>
<dbReference type="GO" id="GO:0044611">
    <property type="term" value="C:nuclear pore inner ring"/>
    <property type="evidence" value="ECO:0007669"/>
    <property type="project" value="TreeGrafter"/>
</dbReference>
<keyword evidence="4" id="KW-0539">Nucleus</keyword>
<dbReference type="InterPro" id="IPR042533">
    <property type="entry name" value="Nucleoporin_Nup155_C_1"/>
</dbReference>
<dbReference type="STRING" id="669874.A0A1E4TVL2"/>
<sequence length="1244" mass="142108">MVDKFNEIFDSVDLSKTEKNDANNIALDVKNDLQRARALRKTMTSKQPSTNSSNFFFRSTLGLNSTDTQANNLSSNISNNFLTSPLKFRVQNFAKLSSSELATTYIDGIIKKESDTPALSEVFTKYPVDNYNFKPDTGLGNFTRFEKFSVLNIPDKILLEYSTTKCITSMGMFPELKKCWLTVDNKLILWDYEEVNDAKYSTIDEFKHTILTVKLVKPKKGVFIDDVNYLLLISTPMDIYILAVEYDKITRKLEIYNTAMSVSTKGLVVNKFITFNKTNDIFFSGVGDNINVWKLNYTNKQAWFSNRCSKECLTRSGMSTVLPDSITNLGIFGSTNDSTEFSKHVTHEYLIQLEIDQLRGILYTLSSKSVIRAYKIDIDKNRNVSLPSEITKTKISLLKDLSTTNLNIRSPLLKVTDFHISKIFPVTKEKNCTLYLVAVLSNGVRIYINGTCYSGYGYGYDSKKSTLGRLSASFIKFPPPDFDFYAKSEEKRKLEEKQQMDQPLYEFGNIFMKDQKYQQQKHFHSPLDLKNAQENSNLLKNLKTARVISRNIYFGVLKSSEPSANATKKDGDTEQKGSTSGDRLFVSTPDYNLLKKDKSYVEDFEFLDTSGVIHDIIPLTVDNSESTSKFLKEPLTVAVLTNSGIHIYRYRTSDLILEDSLDEATFKEFSSKYGPEEACSSALHLACKYGKSDSFKIKATQFFIEGGHNGSINKNLTLKLGNVELSDRFFGFIMMIGRLFKNVWDTEVFKVNPEVVKFEKDGFINQKYLLKKMNKSEEQPIMGLTLSKQDLEYLLSSILIVLQFFKKNSKIIPGLSQPNFTIFDINNDKTLEIVSQAENISFKSVLKLLESMTEGLSFLMILLEQADSKEKFADIFKYLSIQSQIDLSCLMIQDFLAPRQDYIKILIKEILSAIINKNIAKGLSVEYITTSLQERCGTFCSSDDVIMYKAIENLKRAKELYTRDYEESRKYLVTAAQLFEKCNDKNLNMETIAHSIDVMNSLNFYQGSIKLLLNLANKDENANKISLKVYQQQELVQVNLQPNVNGNGNGKDIKNFNLNLIDPEEVQILDKKMAYYELVFKILTEMDEKAKKSLDSLQNVPSNFQVVTEFTRLRELLYEICFNHEDQIFHYELYKFFIKQGISERLLDVNSEYILTFLEDYASHDINIGYLLCDYHLRRSNYLQAANILVSIVIAFENLDNEIKIQLLCKAKVYLNAGGPNSASDKLSAAIEELIRSLVSDPNP</sequence>
<evidence type="ECO:0008006" key="10">
    <source>
        <dbReference type="Google" id="ProtNLM"/>
    </source>
</evidence>
<keyword evidence="9" id="KW-1185">Reference proteome</keyword>
<dbReference type="Pfam" id="PF08801">
    <property type="entry name" value="Nucleoporin_N"/>
    <property type="match status" value="1"/>
</dbReference>
<evidence type="ECO:0000256" key="5">
    <source>
        <dbReference type="SAM" id="MobiDB-lite"/>
    </source>
</evidence>
<dbReference type="GO" id="GO:0036228">
    <property type="term" value="P:protein localization to nuclear inner membrane"/>
    <property type="evidence" value="ECO:0007669"/>
    <property type="project" value="TreeGrafter"/>
</dbReference>
<evidence type="ECO:0000313" key="9">
    <source>
        <dbReference type="Proteomes" id="UP000094236"/>
    </source>
</evidence>
<protein>
    <recommendedName>
        <fullName evidence="10">Nucleoporin Nup133/Nup155-like N-terminal domain-containing protein</fullName>
    </recommendedName>
</protein>
<comment type="subcellular location">
    <subcellularLocation>
        <location evidence="1">Nucleus</location>
    </subcellularLocation>
</comment>
<name>A0A1E4TVL2_PACTA</name>
<dbReference type="Gene3D" id="1.25.40.440">
    <property type="entry name" value="Nucleoporin, helical domain, central subdomain"/>
    <property type="match status" value="1"/>
</dbReference>
<dbReference type="GO" id="GO:0000972">
    <property type="term" value="P:transcription-dependent tethering of RNA polymerase II gene DNA at nuclear periphery"/>
    <property type="evidence" value="ECO:0007669"/>
    <property type="project" value="TreeGrafter"/>
</dbReference>
<dbReference type="GO" id="GO:0006405">
    <property type="term" value="P:RNA export from nucleus"/>
    <property type="evidence" value="ECO:0007669"/>
    <property type="project" value="TreeGrafter"/>
</dbReference>
<evidence type="ECO:0000259" key="7">
    <source>
        <dbReference type="Pfam" id="PF08801"/>
    </source>
</evidence>
<evidence type="ECO:0000313" key="8">
    <source>
        <dbReference type="EMBL" id="ODV95823.1"/>
    </source>
</evidence>
<evidence type="ECO:0000256" key="3">
    <source>
        <dbReference type="ARBA" id="ARBA00022448"/>
    </source>
</evidence>
<evidence type="ECO:0000256" key="2">
    <source>
        <dbReference type="ARBA" id="ARBA00007373"/>
    </source>
</evidence>
<reference evidence="9" key="1">
    <citation type="submission" date="2016-05" db="EMBL/GenBank/DDBJ databases">
        <title>Comparative genomics of biotechnologically important yeasts.</title>
        <authorList>
            <consortium name="DOE Joint Genome Institute"/>
            <person name="Riley R."/>
            <person name="Haridas S."/>
            <person name="Wolfe K.H."/>
            <person name="Lopes M.R."/>
            <person name="Hittinger C.T."/>
            <person name="Goker M."/>
            <person name="Salamov A."/>
            <person name="Wisecaver J."/>
            <person name="Long T.M."/>
            <person name="Aerts A.L."/>
            <person name="Barry K."/>
            <person name="Choi C."/>
            <person name="Clum A."/>
            <person name="Coughlan A.Y."/>
            <person name="Deshpande S."/>
            <person name="Douglass A.P."/>
            <person name="Hanson S.J."/>
            <person name="Klenk H.-P."/>
            <person name="Labutti K."/>
            <person name="Lapidus A."/>
            <person name="Lindquist E."/>
            <person name="Lipzen A."/>
            <person name="Meier-Kolthoff J.P."/>
            <person name="Ohm R.A."/>
            <person name="Otillar R.P."/>
            <person name="Pangilinan J."/>
            <person name="Peng Y."/>
            <person name="Rokas A."/>
            <person name="Rosa C.A."/>
            <person name="Scheuner C."/>
            <person name="Sibirny A.A."/>
            <person name="Slot J.C."/>
            <person name="Stielow J.B."/>
            <person name="Sun H."/>
            <person name="Kurtzman C.P."/>
            <person name="Blackwell M."/>
            <person name="Grigoriev I.V."/>
            <person name="Jeffries T.W."/>
        </authorList>
    </citation>
    <scope>NUCLEOTIDE SEQUENCE [LARGE SCALE GENOMIC DNA]</scope>
    <source>
        <strain evidence="9">NRRL Y-2460</strain>
    </source>
</reference>
<dbReference type="InterPro" id="IPR014908">
    <property type="entry name" value="Nucleoporin_Nup133/Nup155_N"/>
</dbReference>
<comment type="similarity">
    <text evidence="2">Belongs to the non-repetitive/WGA-negative nucleoporin family.</text>
</comment>
<dbReference type="AlphaFoldDB" id="A0A1E4TVL2"/>
<dbReference type="InterPro" id="IPR004870">
    <property type="entry name" value="Nucleoporin_Nup155"/>
</dbReference>
<dbReference type="InterPro" id="IPR042537">
    <property type="entry name" value="Nucleoporin_Nup155_C_2"/>
</dbReference>
<feature type="domain" description="Nucleoporin Nup133/Nup155-like C-terminal" evidence="6">
    <location>
        <begin position="726"/>
        <end position="1233"/>
    </location>
</feature>
<dbReference type="PANTHER" id="PTHR10350:SF6">
    <property type="entry name" value="NUCLEAR PORE COMPLEX PROTEIN NUP155"/>
    <property type="match status" value="1"/>
</dbReference>
<accession>A0A1E4TVL2</accession>
<feature type="domain" description="Nucleoporin Nup133/Nup155-like N-terminal" evidence="7">
    <location>
        <begin position="142"/>
        <end position="647"/>
    </location>
</feature>
<dbReference type="GO" id="GO:0017056">
    <property type="term" value="F:structural constituent of nuclear pore"/>
    <property type="evidence" value="ECO:0007669"/>
    <property type="project" value="InterPro"/>
</dbReference>
<evidence type="ECO:0000259" key="6">
    <source>
        <dbReference type="Pfam" id="PF03177"/>
    </source>
</evidence>
<dbReference type="Gene3D" id="1.25.40.450">
    <property type="entry name" value="Nucleoporin, helical domain, N-terminal subdomain"/>
    <property type="match status" value="1"/>
</dbReference>
<organism evidence="8 9">
    <name type="scientific">Pachysolen tannophilus NRRL Y-2460</name>
    <dbReference type="NCBI Taxonomy" id="669874"/>
    <lineage>
        <taxon>Eukaryota</taxon>
        <taxon>Fungi</taxon>
        <taxon>Dikarya</taxon>
        <taxon>Ascomycota</taxon>
        <taxon>Saccharomycotina</taxon>
        <taxon>Pichiomycetes</taxon>
        <taxon>Pachysolenaceae</taxon>
        <taxon>Pachysolen</taxon>
    </lineage>
</organism>
<feature type="region of interest" description="Disordered" evidence="5">
    <location>
        <begin position="562"/>
        <end position="582"/>
    </location>
</feature>
<dbReference type="PANTHER" id="PTHR10350">
    <property type="entry name" value="NUCLEAR PORE COMPLEX PROTEIN NUP155"/>
    <property type="match status" value="1"/>
</dbReference>
<dbReference type="Gene3D" id="1.20.58.1780">
    <property type="match status" value="1"/>
</dbReference>
<proteinExistence type="inferred from homology"/>
<dbReference type="InterPro" id="IPR007187">
    <property type="entry name" value="Nucleoporin_Nup133/Nup155_C"/>
</dbReference>
<dbReference type="Proteomes" id="UP000094236">
    <property type="component" value="Unassembled WGS sequence"/>
</dbReference>
<evidence type="ECO:0000256" key="4">
    <source>
        <dbReference type="ARBA" id="ARBA00023242"/>
    </source>
</evidence>
<gene>
    <name evidence="8" type="ORF">PACTADRAFT_49270</name>
</gene>
<dbReference type="EMBL" id="KV454013">
    <property type="protein sequence ID" value="ODV95823.1"/>
    <property type="molecule type" value="Genomic_DNA"/>
</dbReference>
<evidence type="ECO:0000256" key="1">
    <source>
        <dbReference type="ARBA" id="ARBA00004123"/>
    </source>
</evidence>